<dbReference type="Gene3D" id="1.20.1530.20">
    <property type="match status" value="1"/>
</dbReference>
<gene>
    <name evidence="6" type="ORF">CLV83_1611</name>
</gene>
<keyword evidence="2 5" id="KW-0812">Transmembrane</keyword>
<evidence type="ECO:0000256" key="3">
    <source>
        <dbReference type="ARBA" id="ARBA00022989"/>
    </source>
</evidence>
<dbReference type="Pfam" id="PF01758">
    <property type="entry name" value="SBF"/>
    <property type="match status" value="1"/>
</dbReference>
<protein>
    <submittedName>
        <fullName evidence="6">BASS family bile acid:Na+ symporter</fullName>
    </submittedName>
</protein>
<dbReference type="GO" id="GO:0016020">
    <property type="term" value="C:membrane"/>
    <property type="evidence" value="ECO:0007669"/>
    <property type="project" value="UniProtKB-SubCell"/>
</dbReference>
<dbReference type="InterPro" id="IPR004710">
    <property type="entry name" value="Bilac:Na_transpt"/>
</dbReference>
<evidence type="ECO:0000313" key="6">
    <source>
        <dbReference type="EMBL" id="TCK09501.1"/>
    </source>
</evidence>
<comment type="subcellular location">
    <subcellularLocation>
        <location evidence="1">Membrane</location>
        <topology evidence="1">Multi-pass membrane protein</topology>
    </subcellularLocation>
</comment>
<evidence type="ECO:0000256" key="5">
    <source>
        <dbReference type="SAM" id="Phobius"/>
    </source>
</evidence>
<keyword evidence="3 5" id="KW-1133">Transmembrane helix</keyword>
<evidence type="ECO:0000313" key="7">
    <source>
        <dbReference type="Proteomes" id="UP000294546"/>
    </source>
</evidence>
<feature type="transmembrane region" description="Helical" evidence="5">
    <location>
        <begin position="40"/>
        <end position="66"/>
    </location>
</feature>
<evidence type="ECO:0000256" key="2">
    <source>
        <dbReference type="ARBA" id="ARBA00022692"/>
    </source>
</evidence>
<dbReference type="PANTHER" id="PTHR10361:SF24">
    <property type="entry name" value="P3 PROTEIN"/>
    <property type="match status" value="1"/>
</dbReference>
<dbReference type="AlphaFoldDB" id="A0A4R1GPX2"/>
<feature type="transmembrane region" description="Helical" evidence="5">
    <location>
        <begin position="262"/>
        <end position="281"/>
    </location>
</feature>
<proteinExistence type="predicted"/>
<dbReference type="EMBL" id="SMFU01000007">
    <property type="protein sequence ID" value="TCK09501.1"/>
    <property type="molecule type" value="Genomic_DNA"/>
</dbReference>
<accession>A0A4R1GPX2</accession>
<feature type="transmembrane region" description="Helical" evidence="5">
    <location>
        <begin position="203"/>
        <end position="226"/>
    </location>
</feature>
<dbReference type="OrthoDB" id="9806785at2"/>
<evidence type="ECO:0000256" key="1">
    <source>
        <dbReference type="ARBA" id="ARBA00004141"/>
    </source>
</evidence>
<organism evidence="6 7">
    <name type="scientific">Marinobacterium mangrovicola</name>
    <dbReference type="NCBI Taxonomy" id="1476959"/>
    <lineage>
        <taxon>Bacteria</taxon>
        <taxon>Pseudomonadati</taxon>
        <taxon>Pseudomonadota</taxon>
        <taxon>Gammaproteobacteria</taxon>
        <taxon>Oceanospirillales</taxon>
        <taxon>Oceanospirillaceae</taxon>
        <taxon>Marinobacterium</taxon>
    </lineage>
</organism>
<dbReference type="RefSeq" id="WP_132289917.1">
    <property type="nucleotide sequence ID" value="NZ_SMFU01000007.1"/>
</dbReference>
<feature type="transmembrane region" description="Helical" evidence="5">
    <location>
        <begin position="72"/>
        <end position="93"/>
    </location>
</feature>
<feature type="transmembrane region" description="Helical" evidence="5">
    <location>
        <begin position="100"/>
        <end position="125"/>
    </location>
</feature>
<evidence type="ECO:0000256" key="4">
    <source>
        <dbReference type="ARBA" id="ARBA00023136"/>
    </source>
</evidence>
<dbReference type="PANTHER" id="PTHR10361">
    <property type="entry name" value="SODIUM-BILE ACID COTRANSPORTER"/>
    <property type="match status" value="1"/>
</dbReference>
<feature type="transmembrane region" description="Helical" evidence="5">
    <location>
        <begin position="170"/>
        <end position="191"/>
    </location>
</feature>
<name>A0A4R1GPX2_9GAMM</name>
<feature type="transmembrane region" description="Helical" evidence="5">
    <location>
        <begin position="137"/>
        <end position="158"/>
    </location>
</feature>
<keyword evidence="7" id="KW-1185">Reference proteome</keyword>
<dbReference type="Proteomes" id="UP000294546">
    <property type="component" value="Unassembled WGS sequence"/>
</dbReference>
<sequence>MDVELLGRLLLPFALFLMMLGVGITLEWRDLGRVFRQDRVALLVGLFGQLILLPCIGVLVCLALQLPPLVAAALMIVTLAPGGVTSNMITLVVRGDTALSVALTAVGSLITPFTLPLLTALVLSYSDISSDLSGFPLLPSILKLATVTLLPVLIGIALRGRFPVPCQALYPWVKGLAVAGFLLMVAVIVLANQQRLPGLLHSYAHVALLLALLSMLAGACLGWIFGISRTGRLTLAIEVGIQNAGTALMVTGTLLASPEMSAVVLIYGVVMQLPAALLMLYRNLPFSRAGAAAN</sequence>
<comment type="caution">
    <text evidence="6">The sequence shown here is derived from an EMBL/GenBank/DDBJ whole genome shotgun (WGS) entry which is preliminary data.</text>
</comment>
<keyword evidence="4 5" id="KW-0472">Membrane</keyword>
<feature type="transmembrane region" description="Helical" evidence="5">
    <location>
        <begin position="6"/>
        <end position="28"/>
    </location>
</feature>
<feature type="transmembrane region" description="Helical" evidence="5">
    <location>
        <begin position="233"/>
        <end position="256"/>
    </location>
</feature>
<reference evidence="6 7" key="1">
    <citation type="submission" date="2019-03" db="EMBL/GenBank/DDBJ databases">
        <title>Genomic Encyclopedia of Archaeal and Bacterial Type Strains, Phase II (KMG-II): from individual species to whole genera.</title>
        <authorList>
            <person name="Goeker M."/>
        </authorList>
    </citation>
    <scope>NUCLEOTIDE SEQUENCE [LARGE SCALE GENOMIC DNA]</scope>
    <source>
        <strain evidence="6 7">DSM 27697</strain>
    </source>
</reference>
<dbReference type="InterPro" id="IPR002657">
    <property type="entry name" value="BilAc:Na_symport/Acr3"/>
</dbReference>
<dbReference type="InterPro" id="IPR038770">
    <property type="entry name" value="Na+/solute_symporter_sf"/>
</dbReference>